<dbReference type="InterPro" id="IPR021331">
    <property type="entry name" value="Hva1_TUDOR"/>
</dbReference>
<comment type="caution">
    <text evidence="3">The sequence shown here is derived from an EMBL/GenBank/DDBJ whole genome shotgun (WGS) entry which is preliminary data.</text>
</comment>
<dbReference type="Proteomes" id="UP000019205">
    <property type="component" value="Chromosome"/>
</dbReference>
<keyword evidence="4" id="KW-1185">Reference proteome</keyword>
<reference evidence="3 4" key="1">
    <citation type="journal article" date="2007" name="Proc. Natl. Acad. Sci. U.S.A.">
        <title>Characterization of a marine gammaproteobacterium capable of aerobic anoxygenic photosynthesis.</title>
        <authorList>
            <person name="Fuchs B.M."/>
            <person name="Spring S."/>
            <person name="Teeling H."/>
            <person name="Quast C."/>
            <person name="Wulf J."/>
            <person name="Schattenhofer M."/>
            <person name="Yan S."/>
            <person name="Ferriera S."/>
            <person name="Johnson J."/>
            <person name="Glockner F.O."/>
            <person name="Amann R."/>
        </authorList>
    </citation>
    <scope>NUCLEOTIDE SEQUENCE [LARGE SCALE GENOMIC DNA]</scope>
    <source>
        <strain evidence="3">KT71</strain>
    </source>
</reference>
<organism evidence="3 4">
    <name type="scientific">Congregibacter litoralis KT71</name>
    <dbReference type="NCBI Taxonomy" id="314285"/>
    <lineage>
        <taxon>Bacteria</taxon>
        <taxon>Pseudomonadati</taxon>
        <taxon>Pseudomonadota</taxon>
        <taxon>Gammaproteobacteria</taxon>
        <taxon>Cellvibrionales</taxon>
        <taxon>Halieaceae</taxon>
        <taxon>Congregibacter</taxon>
    </lineage>
</organism>
<reference evidence="3 4" key="2">
    <citation type="journal article" date="2009" name="PLoS ONE">
        <title>The photosynthetic apparatus and its regulation in the aerobic gammaproteobacterium Congregibacter litoralis gen. nov., sp. nov.</title>
        <authorList>
            <person name="Spring S."/>
            <person name="Lunsdorf H."/>
            <person name="Fuchs B.M."/>
            <person name="Tindall B.J."/>
        </authorList>
    </citation>
    <scope>NUCLEOTIDE SEQUENCE [LARGE SCALE GENOMIC DNA]</scope>
    <source>
        <strain evidence="3">KT71</strain>
    </source>
</reference>
<dbReference type="RefSeq" id="WP_008293265.1">
    <property type="nucleotide sequence ID" value="NZ_CM002299.1"/>
</dbReference>
<evidence type="ECO:0000256" key="1">
    <source>
        <dbReference type="SAM" id="MobiDB-lite"/>
    </source>
</evidence>
<feature type="domain" description="Hypervirulence associated protein TUDOR" evidence="2">
    <location>
        <begin position="9"/>
        <end position="68"/>
    </location>
</feature>
<proteinExistence type="predicted"/>
<feature type="region of interest" description="Disordered" evidence="1">
    <location>
        <begin position="45"/>
        <end position="73"/>
    </location>
</feature>
<dbReference type="AlphaFoldDB" id="A4A8U8"/>
<evidence type="ECO:0000313" key="3">
    <source>
        <dbReference type="EMBL" id="EAQ97490.1"/>
    </source>
</evidence>
<dbReference type="HOGENOM" id="CLU_180079_0_0_6"/>
<evidence type="ECO:0000259" key="2">
    <source>
        <dbReference type="Pfam" id="PF11160"/>
    </source>
</evidence>
<dbReference type="STRING" id="314285.KT71_04255"/>
<dbReference type="EMBL" id="AAOA02000002">
    <property type="protein sequence ID" value="EAQ97490.1"/>
    <property type="molecule type" value="Genomic_DNA"/>
</dbReference>
<name>A4A8U8_9GAMM</name>
<accession>A4A8U8</accession>
<evidence type="ECO:0000313" key="4">
    <source>
        <dbReference type="Proteomes" id="UP000019205"/>
    </source>
</evidence>
<protein>
    <recommendedName>
        <fullName evidence="2">Hypervirulence associated protein TUDOR domain-containing protein</fullName>
    </recommendedName>
</protein>
<feature type="compositionally biased region" description="Acidic residues" evidence="1">
    <location>
        <begin position="45"/>
        <end position="59"/>
    </location>
</feature>
<dbReference type="eggNOG" id="ENOG5032YVA">
    <property type="taxonomic scope" value="Bacteria"/>
</dbReference>
<sequence>MKDFSTNTEVRWNWGEGHATGYIREKFTDRVVRDIDGTEVVRDADEENPAYLVEQDDGQEVLKSASELEKAET</sequence>
<dbReference type="OrthoDB" id="283968at2"/>
<gene>
    <name evidence="3" type="ORF">KT71_04255</name>
</gene>
<dbReference type="Pfam" id="PF11160">
    <property type="entry name" value="Hva1_TUDOR"/>
    <property type="match status" value="1"/>
</dbReference>